<evidence type="ECO:0000313" key="9">
    <source>
        <dbReference type="Proteomes" id="UP000016930"/>
    </source>
</evidence>
<feature type="transmembrane region" description="Helical" evidence="5">
    <location>
        <begin position="215"/>
        <end position="236"/>
    </location>
</feature>
<evidence type="ECO:0000259" key="7">
    <source>
        <dbReference type="PROSITE" id="PS51292"/>
    </source>
</evidence>
<organism evidence="8 9">
    <name type="scientific">Ceriporiopsis subvermispora (strain B)</name>
    <name type="common">White-rot fungus</name>
    <name type="synonym">Gelatoporia subvermispora</name>
    <dbReference type="NCBI Taxonomy" id="914234"/>
    <lineage>
        <taxon>Eukaryota</taxon>
        <taxon>Fungi</taxon>
        <taxon>Dikarya</taxon>
        <taxon>Basidiomycota</taxon>
        <taxon>Agaricomycotina</taxon>
        <taxon>Agaricomycetes</taxon>
        <taxon>Polyporales</taxon>
        <taxon>Gelatoporiaceae</taxon>
        <taxon>Gelatoporia</taxon>
    </lineage>
</organism>
<sequence>MPDDQQDEKQCRICLDGEDPALGRLIRPCLCRGSISHVHVKCLQRWRVTSQSQTAFYSCPQCGYKYHFARTRATGIATNPVAIAAVSAVLFTVIVFCSSFVTTWLLSDDRQLRTIYFYPVDVFQSLVRSAIGILVDGRMLDQSAVYSSRMRGQTSSPPLAPSGPPSLLQRFIRRFLLGLPVVGAGSIAQMLLSMPLPTLGFRFRTLRGRGRSRDFIAVMILAIILIGILRAIWKVYQLVEKFTKRMLLRAENAILEVS</sequence>
<feature type="domain" description="RING-type" evidence="6">
    <location>
        <begin position="11"/>
        <end position="62"/>
    </location>
</feature>
<dbReference type="PANTHER" id="PTHR46347:SF1">
    <property type="entry name" value="RING_FYVE_PHD ZINC FINGER SUPERFAMILY PROTEIN"/>
    <property type="match status" value="1"/>
</dbReference>
<keyword evidence="5" id="KW-0472">Membrane</keyword>
<protein>
    <submittedName>
        <fullName evidence="8">Uncharacterized protein</fullName>
    </submittedName>
</protein>
<evidence type="ECO:0000313" key="8">
    <source>
        <dbReference type="EMBL" id="EMD42140.1"/>
    </source>
</evidence>
<dbReference type="STRING" id="914234.M2RCG3"/>
<reference evidence="8 9" key="1">
    <citation type="journal article" date="2012" name="Proc. Natl. Acad. Sci. U.S.A.">
        <title>Comparative genomics of Ceriporiopsis subvermispora and Phanerochaete chrysosporium provide insight into selective ligninolysis.</title>
        <authorList>
            <person name="Fernandez-Fueyo E."/>
            <person name="Ruiz-Duenas F.J."/>
            <person name="Ferreira P."/>
            <person name="Floudas D."/>
            <person name="Hibbett D.S."/>
            <person name="Canessa P."/>
            <person name="Larrondo L.F."/>
            <person name="James T.Y."/>
            <person name="Seelenfreund D."/>
            <person name="Lobos S."/>
            <person name="Polanco R."/>
            <person name="Tello M."/>
            <person name="Honda Y."/>
            <person name="Watanabe T."/>
            <person name="Watanabe T."/>
            <person name="Ryu J.S."/>
            <person name="Kubicek C.P."/>
            <person name="Schmoll M."/>
            <person name="Gaskell J."/>
            <person name="Hammel K.E."/>
            <person name="St John F.J."/>
            <person name="Vanden Wymelenberg A."/>
            <person name="Sabat G."/>
            <person name="Splinter BonDurant S."/>
            <person name="Syed K."/>
            <person name="Yadav J.S."/>
            <person name="Doddapaneni H."/>
            <person name="Subramanian V."/>
            <person name="Lavin J.L."/>
            <person name="Oguiza J.A."/>
            <person name="Perez G."/>
            <person name="Pisabarro A.G."/>
            <person name="Ramirez L."/>
            <person name="Santoyo F."/>
            <person name="Master E."/>
            <person name="Coutinho P.M."/>
            <person name="Henrissat B."/>
            <person name="Lombard V."/>
            <person name="Magnuson J.K."/>
            <person name="Kuees U."/>
            <person name="Hori C."/>
            <person name="Igarashi K."/>
            <person name="Samejima M."/>
            <person name="Held B.W."/>
            <person name="Barry K.W."/>
            <person name="LaButti K.M."/>
            <person name="Lapidus A."/>
            <person name="Lindquist E.A."/>
            <person name="Lucas S.M."/>
            <person name="Riley R."/>
            <person name="Salamov A.A."/>
            <person name="Hoffmeister D."/>
            <person name="Schwenk D."/>
            <person name="Hadar Y."/>
            <person name="Yarden O."/>
            <person name="de Vries R.P."/>
            <person name="Wiebenga A."/>
            <person name="Stenlid J."/>
            <person name="Eastwood D."/>
            <person name="Grigoriev I.V."/>
            <person name="Berka R.M."/>
            <person name="Blanchette R.A."/>
            <person name="Kersten P."/>
            <person name="Martinez A.T."/>
            <person name="Vicuna R."/>
            <person name="Cullen D."/>
        </authorList>
    </citation>
    <scope>NUCLEOTIDE SEQUENCE [LARGE SCALE GENOMIC DNA]</scope>
    <source>
        <strain evidence="8 9">B</strain>
    </source>
</reference>
<dbReference type="GO" id="GO:0008270">
    <property type="term" value="F:zinc ion binding"/>
    <property type="evidence" value="ECO:0007669"/>
    <property type="project" value="UniProtKB-KW"/>
</dbReference>
<evidence type="ECO:0000256" key="3">
    <source>
        <dbReference type="ARBA" id="ARBA00022833"/>
    </source>
</evidence>
<keyword evidence="5" id="KW-1133">Transmembrane helix</keyword>
<dbReference type="InterPro" id="IPR001841">
    <property type="entry name" value="Znf_RING"/>
</dbReference>
<dbReference type="Proteomes" id="UP000016930">
    <property type="component" value="Unassembled WGS sequence"/>
</dbReference>
<feature type="domain" description="RING-CH-type" evidence="7">
    <location>
        <begin position="3"/>
        <end position="69"/>
    </location>
</feature>
<proteinExistence type="predicted"/>
<dbReference type="PANTHER" id="PTHR46347">
    <property type="entry name" value="RING/FYVE/PHD ZINC FINGER SUPERFAMILY PROTEIN"/>
    <property type="match status" value="1"/>
</dbReference>
<dbReference type="InterPro" id="IPR011016">
    <property type="entry name" value="Znf_RING-CH"/>
</dbReference>
<dbReference type="CDD" id="cd16495">
    <property type="entry name" value="RING_CH-C4HC3_MARCH"/>
    <property type="match status" value="1"/>
</dbReference>
<evidence type="ECO:0000256" key="4">
    <source>
        <dbReference type="PROSITE-ProRule" id="PRU00175"/>
    </source>
</evidence>
<dbReference type="PROSITE" id="PS50089">
    <property type="entry name" value="ZF_RING_2"/>
    <property type="match status" value="1"/>
</dbReference>
<dbReference type="PROSITE" id="PS51292">
    <property type="entry name" value="ZF_RING_CH"/>
    <property type="match status" value="1"/>
</dbReference>
<feature type="transmembrane region" description="Helical" evidence="5">
    <location>
        <begin position="81"/>
        <end position="106"/>
    </location>
</feature>
<accession>M2RCG3</accession>
<keyword evidence="1" id="KW-0479">Metal-binding</keyword>
<keyword evidence="3" id="KW-0862">Zinc</keyword>
<dbReference type="Gene3D" id="3.30.40.10">
    <property type="entry name" value="Zinc/RING finger domain, C3HC4 (zinc finger)"/>
    <property type="match status" value="1"/>
</dbReference>
<dbReference type="SMART" id="SM00744">
    <property type="entry name" value="RINGv"/>
    <property type="match status" value="1"/>
</dbReference>
<dbReference type="SUPFAM" id="SSF57850">
    <property type="entry name" value="RING/U-box"/>
    <property type="match status" value="1"/>
</dbReference>
<evidence type="ECO:0000259" key="6">
    <source>
        <dbReference type="PROSITE" id="PS50089"/>
    </source>
</evidence>
<dbReference type="InterPro" id="IPR013083">
    <property type="entry name" value="Znf_RING/FYVE/PHD"/>
</dbReference>
<evidence type="ECO:0000256" key="5">
    <source>
        <dbReference type="SAM" id="Phobius"/>
    </source>
</evidence>
<dbReference type="HOGENOM" id="CLU_045297_0_0_1"/>
<dbReference type="EMBL" id="KB445791">
    <property type="protein sequence ID" value="EMD42140.1"/>
    <property type="molecule type" value="Genomic_DNA"/>
</dbReference>
<evidence type="ECO:0000256" key="2">
    <source>
        <dbReference type="ARBA" id="ARBA00022771"/>
    </source>
</evidence>
<keyword evidence="9" id="KW-1185">Reference proteome</keyword>
<keyword evidence="5" id="KW-0812">Transmembrane</keyword>
<dbReference type="AlphaFoldDB" id="M2RCG3"/>
<gene>
    <name evidence="8" type="ORF">CERSUDRAFT_147721</name>
</gene>
<evidence type="ECO:0000256" key="1">
    <source>
        <dbReference type="ARBA" id="ARBA00022723"/>
    </source>
</evidence>
<keyword evidence="2 4" id="KW-0863">Zinc-finger</keyword>
<feature type="transmembrane region" description="Helical" evidence="5">
    <location>
        <begin position="175"/>
        <end position="195"/>
    </location>
</feature>
<name>M2RCG3_CERS8</name>
<dbReference type="Pfam" id="PF12906">
    <property type="entry name" value="RINGv"/>
    <property type="match status" value="1"/>
</dbReference>
<dbReference type="OrthoDB" id="264354at2759"/>